<accession>A0A934I0F0</accession>
<dbReference type="RefSeq" id="WP_211143466.1">
    <property type="nucleotide sequence ID" value="NZ_JAEEGB010000017.1"/>
</dbReference>
<comment type="caution">
    <text evidence="2">The sequence shown here is derived from an EMBL/GenBank/DDBJ whole genome shotgun (WGS) entry which is preliminary data.</text>
</comment>
<dbReference type="NCBIfam" id="NF042414">
    <property type="entry name" value="CLC_0170_fam"/>
    <property type="match status" value="1"/>
</dbReference>
<feature type="transmembrane region" description="Helical" evidence="1">
    <location>
        <begin position="44"/>
        <end position="62"/>
    </location>
</feature>
<keyword evidence="3" id="KW-1185">Reference proteome</keyword>
<evidence type="ECO:0000256" key="1">
    <source>
        <dbReference type="SAM" id="Phobius"/>
    </source>
</evidence>
<feature type="transmembrane region" description="Helical" evidence="1">
    <location>
        <begin position="6"/>
        <end position="24"/>
    </location>
</feature>
<organism evidence="2 3">
    <name type="scientific">Clostridium aciditolerans</name>
    <dbReference type="NCBI Taxonomy" id="339861"/>
    <lineage>
        <taxon>Bacteria</taxon>
        <taxon>Bacillati</taxon>
        <taxon>Bacillota</taxon>
        <taxon>Clostridia</taxon>
        <taxon>Eubacteriales</taxon>
        <taxon>Clostridiaceae</taxon>
        <taxon>Clostridium</taxon>
    </lineage>
</organism>
<proteinExistence type="predicted"/>
<protein>
    <submittedName>
        <fullName evidence="2">Uncharacterized protein</fullName>
    </submittedName>
</protein>
<keyword evidence="1" id="KW-1133">Transmembrane helix</keyword>
<evidence type="ECO:0000313" key="2">
    <source>
        <dbReference type="EMBL" id="MBI6874058.1"/>
    </source>
</evidence>
<sequence>MRVLGLYDKYFLALMIIQGFILIIDSKNFLKWNMKDTARKAKSIGMSIIIIGIMLYLVTMYIA</sequence>
<dbReference type="InterPro" id="IPR049971">
    <property type="entry name" value="CLC_0170-like"/>
</dbReference>
<dbReference type="EMBL" id="JAEEGB010000017">
    <property type="protein sequence ID" value="MBI6874058.1"/>
    <property type="molecule type" value="Genomic_DNA"/>
</dbReference>
<gene>
    <name evidence="2" type="ORF">I6U51_15340</name>
</gene>
<dbReference type="AlphaFoldDB" id="A0A934I0F0"/>
<name>A0A934I0F0_9CLOT</name>
<dbReference type="Proteomes" id="UP000622687">
    <property type="component" value="Unassembled WGS sequence"/>
</dbReference>
<keyword evidence="1" id="KW-0812">Transmembrane</keyword>
<evidence type="ECO:0000313" key="3">
    <source>
        <dbReference type="Proteomes" id="UP000622687"/>
    </source>
</evidence>
<keyword evidence="1" id="KW-0472">Membrane</keyword>
<reference evidence="2" key="1">
    <citation type="submission" date="2020-12" db="EMBL/GenBank/DDBJ databases">
        <title>Clostridium thailandense sp. nov., a novel acetogenic bacterium isolated from peat land soil in Thailand.</title>
        <authorList>
            <person name="Chaikitkaew S."/>
            <person name="Birkeland N.K."/>
        </authorList>
    </citation>
    <scope>NUCLEOTIDE SEQUENCE</scope>
    <source>
        <strain evidence="2">DSM 17425</strain>
    </source>
</reference>